<dbReference type="Pfam" id="PF00440">
    <property type="entry name" value="TetR_N"/>
    <property type="match status" value="1"/>
</dbReference>
<accession>A0A0F5MSD2</accession>
<dbReference type="EMBL" id="SSGD01000184">
    <property type="protein sequence ID" value="TXI48324.1"/>
    <property type="molecule type" value="Genomic_DNA"/>
</dbReference>
<dbReference type="STRING" id="342002.BST15_17250"/>
<reference evidence="8 11" key="4">
    <citation type="submission" date="2018-09" db="EMBL/GenBank/DDBJ databases">
        <title>Metagenome Assembled Genomes from an Advanced Water Purification Facility.</title>
        <authorList>
            <person name="Stamps B.W."/>
            <person name="Spear J.R."/>
        </authorList>
    </citation>
    <scope>NUCLEOTIDE SEQUENCE [LARGE SCALE GENOMIC DNA]</scope>
    <source>
        <strain evidence="8">Bin_29_2</strain>
    </source>
</reference>
<dbReference type="RefSeq" id="WP_046190978.1">
    <property type="nucleotide sequence ID" value="NZ_JACKUJ010000049.1"/>
</dbReference>
<evidence type="ECO:0000256" key="2">
    <source>
        <dbReference type="ARBA" id="ARBA00023125"/>
    </source>
</evidence>
<comment type="caution">
    <text evidence="6">The sequence shown here is derived from an EMBL/GenBank/DDBJ whole genome shotgun (WGS) entry which is preliminary data.</text>
</comment>
<evidence type="ECO:0000313" key="11">
    <source>
        <dbReference type="Proteomes" id="UP000321797"/>
    </source>
</evidence>
<keyword evidence="2 4" id="KW-0238">DNA-binding</keyword>
<dbReference type="Proteomes" id="UP000034416">
    <property type="component" value="Unassembled WGS sequence"/>
</dbReference>
<dbReference type="SUPFAM" id="SSF46689">
    <property type="entry name" value="Homeodomain-like"/>
    <property type="match status" value="1"/>
</dbReference>
<dbReference type="PATRIC" id="fig|342002.3.peg.3957"/>
<dbReference type="AlphaFoldDB" id="A0A0F5MSD2"/>
<dbReference type="Gene3D" id="1.10.357.10">
    <property type="entry name" value="Tetracycline Repressor, domain 2"/>
    <property type="match status" value="1"/>
</dbReference>
<dbReference type="InterPro" id="IPR050109">
    <property type="entry name" value="HTH-type_TetR-like_transc_reg"/>
</dbReference>
<dbReference type="GO" id="GO:0000976">
    <property type="term" value="F:transcription cis-regulatory region binding"/>
    <property type="evidence" value="ECO:0007669"/>
    <property type="project" value="TreeGrafter"/>
</dbReference>
<protein>
    <submittedName>
        <fullName evidence="6">TetR family transcriptional regulator</fullName>
    </submittedName>
    <submittedName>
        <fullName evidence="8">TetR/AcrR family transcriptional regulator</fullName>
    </submittedName>
</protein>
<name>A0A0F5MSD2_9MYCO</name>
<evidence type="ECO:0000259" key="5">
    <source>
        <dbReference type="PROSITE" id="PS50977"/>
    </source>
</evidence>
<feature type="domain" description="HTH tetR-type" evidence="5">
    <location>
        <begin position="6"/>
        <end position="66"/>
    </location>
</feature>
<evidence type="ECO:0000313" key="9">
    <source>
        <dbReference type="Proteomes" id="UP000034416"/>
    </source>
</evidence>
<evidence type="ECO:0000313" key="7">
    <source>
        <dbReference type="EMBL" id="OQZ94012.1"/>
    </source>
</evidence>
<dbReference type="GO" id="GO:0003700">
    <property type="term" value="F:DNA-binding transcription factor activity"/>
    <property type="evidence" value="ECO:0007669"/>
    <property type="project" value="TreeGrafter"/>
</dbReference>
<keyword evidence="10" id="KW-1185">Reference proteome</keyword>
<dbReference type="EMBL" id="MVHH01000048">
    <property type="protein sequence ID" value="OQZ94012.1"/>
    <property type="molecule type" value="Genomic_DNA"/>
</dbReference>
<dbReference type="Proteomes" id="UP000192327">
    <property type="component" value="Unassembled WGS sequence"/>
</dbReference>
<evidence type="ECO:0000256" key="1">
    <source>
        <dbReference type="ARBA" id="ARBA00023015"/>
    </source>
</evidence>
<keyword evidence="3" id="KW-0804">Transcription</keyword>
<sequence length="173" mass="19306">MDTHDNPTRQRILAATAEVLARSGITRLSLSEVAAQAGVSRPTLYRWFSSKEALISAFSDYERQIFDSGIIQATRGLKGTEKLDAALRFVVDYRHRSTSVRMIDIEPKHVLADFSRTLEPMRVGLQRLLTGPDAAIKAAAATRIALSHYIIRSDDSDQFLAQLRQAVGIKHRD</sequence>
<dbReference type="PRINTS" id="PR00455">
    <property type="entry name" value="HTHTETR"/>
</dbReference>
<dbReference type="PROSITE" id="PS50977">
    <property type="entry name" value="HTH_TETR_2"/>
    <property type="match status" value="1"/>
</dbReference>
<dbReference type="EMBL" id="LASW01000114">
    <property type="protein sequence ID" value="KKB97670.1"/>
    <property type="molecule type" value="Genomic_DNA"/>
</dbReference>
<feature type="DNA-binding region" description="H-T-H motif" evidence="4">
    <location>
        <begin position="29"/>
        <end position="48"/>
    </location>
</feature>
<dbReference type="PANTHER" id="PTHR30055">
    <property type="entry name" value="HTH-TYPE TRANSCRIPTIONAL REGULATOR RUTR"/>
    <property type="match status" value="1"/>
</dbReference>
<organism evidence="6 9">
    <name type="scientific">Mycolicibacter arupensis</name>
    <dbReference type="NCBI Taxonomy" id="342002"/>
    <lineage>
        <taxon>Bacteria</taxon>
        <taxon>Bacillati</taxon>
        <taxon>Actinomycetota</taxon>
        <taxon>Actinomycetes</taxon>
        <taxon>Mycobacteriales</taxon>
        <taxon>Mycobacteriaceae</taxon>
        <taxon>Mycolicibacter</taxon>
    </lineage>
</organism>
<evidence type="ECO:0000256" key="3">
    <source>
        <dbReference type="ARBA" id="ARBA00023163"/>
    </source>
</evidence>
<evidence type="ECO:0000313" key="10">
    <source>
        <dbReference type="Proteomes" id="UP000192327"/>
    </source>
</evidence>
<dbReference type="InterPro" id="IPR009057">
    <property type="entry name" value="Homeodomain-like_sf"/>
</dbReference>
<reference evidence="6" key="2">
    <citation type="submission" date="2015-04" db="EMBL/GenBank/DDBJ databases">
        <title>Genome sequence of Mycobacterium arupense strain GUC1.</title>
        <authorList>
            <person name="Greninger A.L."/>
            <person name="Cunningham G."/>
            <person name="Chiu C.Y."/>
            <person name="Miller S."/>
        </authorList>
    </citation>
    <scope>NUCLEOTIDE SEQUENCE</scope>
    <source>
        <strain evidence="6">GUC1</strain>
    </source>
</reference>
<proteinExistence type="predicted"/>
<reference evidence="9" key="1">
    <citation type="submission" date="2015-04" db="EMBL/GenBank/DDBJ databases">
        <title>Genome sequence of Mycobacterium arupense GUC1.</title>
        <authorList>
            <person name="Greninger A.L."/>
            <person name="Cunningham G."/>
            <person name="Chiu C.Y."/>
            <person name="Miller S."/>
        </authorList>
    </citation>
    <scope>NUCLEOTIDE SEQUENCE [LARGE SCALE GENOMIC DNA]</scope>
    <source>
        <strain evidence="9">GUC1</strain>
    </source>
</reference>
<dbReference type="InterPro" id="IPR001647">
    <property type="entry name" value="HTH_TetR"/>
</dbReference>
<evidence type="ECO:0000313" key="8">
    <source>
        <dbReference type="EMBL" id="TXI48324.1"/>
    </source>
</evidence>
<dbReference type="PANTHER" id="PTHR30055:SF234">
    <property type="entry name" value="HTH-TYPE TRANSCRIPTIONAL REGULATOR BETI"/>
    <property type="match status" value="1"/>
</dbReference>
<dbReference type="OrthoDB" id="4722751at2"/>
<evidence type="ECO:0000256" key="4">
    <source>
        <dbReference type="PROSITE-ProRule" id="PRU00335"/>
    </source>
</evidence>
<gene>
    <name evidence="7" type="ORF">BST15_17250</name>
    <name evidence="8" type="ORF">E6Q54_23840</name>
    <name evidence="6" type="ORF">WR43_18045</name>
</gene>
<reference evidence="7 10" key="3">
    <citation type="submission" date="2016-12" db="EMBL/GenBank/DDBJ databases">
        <title>The new phylogeny of genus Mycobacterium.</title>
        <authorList>
            <person name="Tortoli E."/>
            <person name="Trovato A."/>
            <person name="Cirillo D.M."/>
        </authorList>
    </citation>
    <scope>NUCLEOTIDE SEQUENCE [LARGE SCALE GENOMIC DNA]</scope>
    <source>
        <strain evidence="7 10">DSM 44942</strain>
    </source>
</reference>
<keyword evidence="1" id="KW-0805">Transcription regulation</keyword>
<dbReference type="Proteomes" id="UP000321797">
    <property type="component" value="Unassembled WGS sequence"/>
</dbReference>
<evidence type="ECO:0000313" key="6">
    <source>
        <dbReference type="EMBL" id="KKB97670.1"/>
    </source>
</evidence>